<evidence type="ECO:0000313" key="1">
    <source>
        <dbReference type="EMBL" id="GGH43829.1"/>
    </source>
</evidence>
<evidence type="ECO:0000313" key="2">
    <source>
        <dbReference type="Proteomes" id="UP000652153"/>
    </source>
</evidence>
<gene>
    <name evidence="1" type="ORF">GCM10008014_04840</name>
</gene>
<organism evidence="1 2">
    <name type="scientific">Paenibacillus silvae</name>
    <dbReference type="NCBI Taxonomy" id="1325358"/>
    <lineage>
        <taxon>Bacteria</taxon>
        <taxon>Bacillati</taxon>
        <taxon>Bacillota</taxon>
        <taxon>Bacilli</taxon>
        <taxon>Bacillales</taxon>
        <taxon>Paenibacillaceae</taxon>
        <taxon>Paenibacillus</taxon>
    </lineage>
</organism>
<proteinExistence type="predicted"/>
<protein>
    <submittedName>
        <fullName evidence="1">Uncharacterized protein</fullName>
    </submittedName>
</protein>
<comment type="caution">
    <text evidence="1">The sequence shown here is derived from an EMBL/GenBank/DDBJ whole genome shotgun (WGS) entry which is preliminary data.</text>
</comment>
<dbReference type="Proteomes" id="UP000652153">
    <property type="component" value="Unassembled WGS sequence"/>
</dbReference>
<keyword evidence="2" id="KW-1185">Reference proteome</keyword>
<accession>A0ABQ1Z1N7</accession>
<name>A0ABQ1Z1N7_9BACL</name>
<sequence length="70" mass="7878">MNRTATATATAAANESRRAYLVDFSMLENVTILRNVISLFLPRIHRFLLVLEEIASLGFVTFSEGIKTLY</sequence>
<reference evidence="2" key="1">
    <citation type="journal article" date="2019" name="Int. J. Syst. Evol. Microbiol.">
        <title>The Global Catalogue of Microorganisms (GCM) 10K type strain sequencing project: providing services to taxonomists for standard genome sequencing and annotation.</title>
        <authorList>
            <consortium name="The Broad Institute Genomics Platform"/>
            <consortium name="The Broad Institute Genome Sequencing Center for Infectious Disease"/>
            <person name="Wu L."/>
            <person name="Ma J."/>
        </authorList>
    </citation>
    <scope>NUCLEOTIDE SEQUENCE [LARGE SCALE GENOMIC DNA]</scope>
    <source>
        <strain evidence="2">CGMCC 1.12770</strain>
    </source>
</reference>
<dbReference type="EMBL" id="BMFU01000001">
    <property type="protein sequence ID" value="GGH43829.1"/>
    <property type="molecule type" value="Genomic_DNA"/>
</dbReference>